<gene>
    <name evidence="1" type="ORF">EST38_g10611</name>
</gene>
<reference evidence="1 2" key="1">
    <citation type="submission" date="2019-01" db="EMBL/GenBank/DDBJ databases">
        <title>Draft genome sequence of Psathyrella aberdarensis IHI B618.</title>
        <authorList>
            <person name="Buettner E."/>
            <person name="Kellner H."/>
        </authorList>
    </citation>
    <scope>NUCLEOTIDE SEQUENCE [LARGE SCALE GENOMIC DNA]</scope>
    <source>
        <strain evidence="1 2">IHI B618</strain>
    </source>
</reference>
<dbReference type="EMBL" id="SDEE01000576">
    <property type="protein sequence ID" value="RXW15238.1"/>
    <property type="molecule type" value="Genomic_DNA"/>
</dbReference>
<proteinExistence type="predicted"/>
<comment type="caution">
    <text evidence="1">The sequence shown here is derived from an EMBL/GenBank/DDBJ whole genome shotgun (WGS) entry which is preliminary data.</text>
</comment>
<protein>
    <submittedName>
        <fullName evidence="1">Uncharacterized protein</fullName>
    </submittedName>
</protein>
<accession>A0A4V1Q2I8</accession>
<sequence length="207" mass="23042">MVNVSTHLKLAGQWARLIIIPSLAAKNLLDSKKITTHTWAYPSPPESFLNHKWECDWEDVRMAFGNLTPDNLCILRKTPVLNRIIMAVVIGVKCIFPKVFGVVLEGNLMVNSDVANELKTTPNISLHKGKKEPPKTNWQTNGPPQAFMEGKGPLSALDYGLNEGLDELLGKVLEKVFYGGEYDAVAYKIFGQPASLKYREVPKHTPS</sequence>
<dbReference type="AlphaFoldDB" id="A0A4V1Q2I8"/>
<dbReference type="OrthoDB" id="10465235at2759"/>
<evidence type="ECO:0000313" key="1">
    <source>
        <dbReference type="EMBL" id="RXW15238.1"/>
    </source>
</evidence>
<organism evidence="1 2">
    <name type="scientific">Candolleomyces aberdarensis</name>
    <dbReference type="NCBI Taxonomy" id="2316362"/>
    <lineage>
        <taxon>Eukaryota</taxon>
        <taxon>Fungi</taxon>
        <taxon>Dikarya</taxon>
        <taxon>Basidiomycota</taxon>
        <taxon>Agaricomycotina</taxon>
        <taxon>Agaricomycetes</taxon>
        <taxon>Agaricomycetidae</taxon>
        <taxon>Agaricales</taxon>
        <taxon>Agaricineae</taxon>
        <taxon>Psathyrellaceae</taxon>
        <taxon>Candolleomyces</taxon>
    </lineage>
</organism>
<evidence type="ECO:0000313" key="2">
    <source>
        <dbReference type="Proteomes" id="UP000290288"/>
    </source>
</evidence>
<name>A0A4V1Q2I8_9AGAR</name>
<dbReference type="Proteomes" id="UP000290288">
    <property type="component" value="Unassembled WGS sequence"/>
</dbReference>
<keyword evidence="2" id="KW-1185">Reference proteome</keyword>